<gene>
    <name evidence="3" type="ORF">MM415A00564_0012</name>
    <name evidence="2" type="ORF">MM415B01029_0014</name>
    <name evidence="1" type="ORF">TM448A01963_0005</name>
    <name evidence="4" type="ORF">TM448B02663_0009</name>
</gene>
<evidence type="ECO:0000313" key="4">
    <source>
        <dbReference type="EMBL" id="QJI01608.1"/>
    </source>
</evidence>
<dbReference type="EMBL" id="MT141424">
    <property type="protein sequence ID" value="QJA60901.1"/>
    <property type="molecule type" value="Genomic_DNA"/>
</dbReference>
<proteinExistence type="predicted"/>
<accession>A0A6H1ZSY3</accession>
<dbReference type="EMBL" id="MT144936">
    <property type="protein sequence ID" value="QJI01608.1"/>
    <property type="molecule type" value="Genomic_DNA"/>
</dbReference>
<evidence type="ECO:0000313" key="2">
    <source>
        <dbReference type="EMBL" id="QJA60901.1"/>
    </source>
</evidence>
<reference evidence="1" key="1">
    <citation type="submission" date="2020-03" db="EMBL/GenBank/DDBJ databases">
        <title>The deep terrestrial virosphere.</title>
        <authorList>
            <person name="Holmfeldt K."/>
            <person name="Nilsson E."/>
            <person name="Simone D."/>
            <person name="Lopez-Fernandez M."/>
            <person name="Wu X."/>
            <person name="de Brujin I."/>
            <person name="Lundin D."/>
            <person name="Andersson A."/>
            <person name="Bertilsson S."/>
            <person name="Dopson M."/>
        </authorList>
    </citation>
    <scope>NUCLEOTIDE SEQUENCE</scope>
    <source>
        <strain evidence="3">MM415A00564</strain>
        <strain evidence="2">MM415B01029</strain>
        <strain evidence="1">TM448A01963</strain>
        <strain evidence="4">TM448B02663</strain>
    </source>
</reference>
<dbReference type="AlphaFoldDB" id="A0A6H1ZSY3"/>
<organism evidence="1">
    <name type="scientific">viral metagenome</name>
    <dbReference type="NCBI Taxonomy" id="1070528"/>
    <lineage>
        <taxon>unclassified sequences</taxon>
        <taxon>metagenomes</taxon>
        <taxon>organismal metagenomes</taxon>
    </lineage>
</organism>
<name>A0A6H1ZSY3_9ZZZZ</name>
<evidence type="ECO:0000313" key="3">
    <source>
        <dbReference type="EMBL" id="QJA81239.1"/>
    </source>
</evidence>
<dbReference type="EMBL" id="MT142452">
    <property type="protein sequence ID" value="QJA81239.1"/>
    <property type="molecule type" value="Genomic_DNA"/>
</dbReference>
<sequence length="208" mass="23971">MAALSEQLDRRQHIDLFFGLFHQNVHLAAQWGKRNIIAAERAAEMCITDFHLFRPQLPKMACNVENEVKLGVNIVHVVHDASCESCVIRFKTLPSGWSRNERIDYGCSVLSAAAVGKRMYLLEFYTAKETATMRKMRVTRTVRMLGRQQTEDYAEAINMLSFPRARMSDTVCTPSGCKYYEICRRKLNSEADVRIADGRRREINARYQ</sequence>
<dbReference type="EMBL" id="MT144234">
    <property type="protein sequence ID" value="QJA51046.1"/>
    <property type="molecule type" value="Genomic_DNA"/>
</dbReference>
<protein>
    <submittedName>
        <fullName evidence="1">Uncharacterized protein</fullName>
    </submittedName>
</protein>
<evidence type="ECO:0000313" key="1">
    <source>
        <dbReference type="EMBL" id="QJA51046.1"/>
    </source>
</evidence>